<evidence type="ECO:0000313" key="2">
    <source>
        <dbReference type="Proteomes" id="UP000031668"/>
    </source>
</evidence>
<protein>
    <submittedName>
        <fullName evidence="1">Uncharacterized protein</fullName>
    </submittedName>
</protein>
<evidence type="ECO:0000313" key="1">
    <source>
        <dbReference type="EMBL" id="KII72756.1"/>
    </source>
</evidence>
<dbReference type="Proteomes" id="UP000031668">
    <property type="component" value="Unassembled WGS sequence"/>
</dbReference>
<dbReference type="OrthoDB" id="10067596at2759"/>
<name>A0A0C2MZJ3_THEKT</name>
<comment type="caution">
    <text evidence="1">The sequence shown here is derived from an EMBL/GenBank/DDBJ whole genome shotgun (WGS) entry which is preliminary data.</text>
</comment>
<dbReference type="AlphaFoldDB" id="A0A0C2MZJ3"/>
<keyword evidence="2" id="KW-1185">Reference proteome</keyword>
<dbReference type="EMBL" id="JWZT01001108">
    <property type="protein sequence ID" value="KII72756.1"/>
    <property type="molecule type" value="Genomic_DNA"/>
</dbReference>
<reference evidence="1 2" key="1">
    <citation type="journal article" date="2014" name="Genome Biol. Evol.">
        <title>The genome of the myxosporean Thelohanellus kitauei shows adaptations to nutrient acquisition within its fish host.</title>
        <authorList>
            <person name="Yang Y."/>
            <person name="Xiong J."/>
            <person name="Zhou Z."/>
            <person name="Huo F."/>
            <person name="Miao W."/>
            <person name="Ran C."/>
            <person name="Liu Y."/>
            <person name="Zhang J."/>
            <person name="Feng J."/>
            <person name="Wang M."/>
            <person name="Wang M."/>
            <person name="Wang L."/>
            <person name="Yao B."/>
        </authorList>
    </citation>
    <scope>NUCLEOTIDE SEQUENCE [LARGE SCALE GENOMIC DNA]</scope>
    <source>
        <strain evidence="1">Wuqing</strain>
    </source>
</reference>
<accession>A0A0C2MZJ3</accession>
<proteinExistence type="predicted"/>
<sequence>MKKYKISNDERAICNNQLEFITLVSERHILPCINYIKENINSTNSKWNEFWNQQSMKARTNNCLERYNSRINEQFANPHSNIQQFIDVLKKEESYYAILCRNIRSGALKRELVPCVEKRKISEELIAYLQEFNHG</sequence>
<gene>
    <name evidence="1" type="ORF">RF11_00663</name>
</gene>
<organism evidence="1 2">
    <name type="scientific">Thelohanellus kitauei</name>
    <name type="common">Myxosporean</name>
    <dbReference type="NCBI Taxonomy" id="669202"/>
    <lineage>
        <taxon>Eukaryota</taxon>
        <taxon>Metazoa</taxon>
        <taxon>Cnidaria</taxon>
        <taxon>Myxozoa</taxon>
        <taxon>Myxosporea</taxon>
        <taxon>Bivalvulida</taxon>
        <taxon>Platysporina</taxon>
        <taxon>Myxobolidae</taxon>
        <taxon>Thelohanellus</taxon>
    </lineage>
</organism>